<protein>
    <submittedName>
        <fullName evidence="3">Uncharacterized protein</fullName>
    </submittedName>
</protein>
<feature type="compositionally biased region" description="Pro residues" evidence="1">
    <location>
        <begin position="308"/>
        <end position="317"/>
    </location>
</feature>
<feature type="region of interest" description="Disordered" evidence="1">
    <location>
        <begin position="26"/>
        <end position="49"/>
    </location>
</feature>
<dbReference type="Proteomes" id="UP000007819">
    <property type="component" value="Chromosome A3"/>
</dbReference>
<organism evidence="3 4">
    <name type="scientific">Acyrthosiphon pisum</name>
    <name type="common">Pea aphid</name>
    <dbReference type="NCBI Taxonomy" id="7029"/>
    <lineage>
        <taxon>Eukaryota</taxon>
        <taxon>Metazoa</taxon>
        <taxon>Ecdysozoa</taxon>
        <taxon>Arthropoda</taxon>
        <taxon>Hexapoda</taxon>
        <taxon>Insecta</taxon>
        <taxon>Pterygota</taxon>
        <taxon>Neoptera</taxon>
        <taxon>Paraneoptera</taxon>
        <taxon>Hemiptera</taxon>
        <taxon>Sternorrhyncha</taxon>
        <taxon>Aphidomorpha</taxon>
        <taxon>Aphidoidea</taxon>
        <taxon>Aphididae</taxon>
        <taxon>Macrosiphini</taxon>
        <taxon>Acyrthosiphon</taxon>
    </lineage>
</organism>
<feature type="chain" id="PRO_5035874500" evidence="2">
    <location>
        <begin position="21"/>
        <end position="421"/>
    </location>
</feature>
<keyword evidence="4" id="KW-1185">Reference proteome</keyword>
<sequence length="421" mass="45875">MRCSFVAVGVLVLKIIVVGAAETAPESQAPWTHKDTAASTGKTMTDGRNVISPRMDFEEWTPLGRGDPLKNDPTFDYLPPVLDRVHYWKSPPAATNRAHYYSSVSTAMPTTPPSQAVHGGYNRRFFLTDFSKREPVQAASYAAIKRPPPNNNIILQPHHHHTHNHHHAQQQQMQHHLQTLQAVSAAGYHYSMHPAAPVPRTPLPMLTPPPYQQWPAAVDGQRQSLSLSSLSSSSSSPDLPGNAVAESKQPPPTMVRAPTRLVPASSHQSAVIKALLDDEVDRTTVTTTVTPMTGVVWMTTMMTTTTSTPPPPPPPPSVATTTTTTTPPPPTPPATSTAARATPPVAVTDPLFSHYRQSPVTGRPMYLIIQGHSKVKTYGLASKLDDLTAAPAVVQDHNHIGNQPPDEPSRRKRDHYRGTRR</sequence>
<reference evidence="4" key="1">
    <citation type="submission" date="2010-06" db="EMBL/GenBank/DDBJ databases">
        <authorList>
            <person name="Jiang H."/>
            <person name="Abraham K."/>
            <person name="Ali S."/>
            <person name="Alsbrooks S.L."/>
            <person name="Anim B.N."/>
            <person name="Anosike U.S."/>
            <person name="Attaway T."/>
            <person name="Bandaranaike D.P."/>
            <person name="Battles P.K."/>
            <person name="Bell S.N."/>
            <person name="Bell A.V."/>
            <person name="Beltran B."/>
            <person name="Bickham C."/>
            <person name="Bustamante Y."/>
            <person name="Caleb T."/>
            <person name="Canada A."/>
            <person name="Cardenas V."/>
            <person name="Carter K."/>
            <person name="Chacko J."/>
            <person name="Chandrabose M.N."/>
            <person name="Chavez D."/>
            <person name="Chavez A."/>
            <person name="Chen L."/>
            <person name="Chu H.-S."/>
            <person name="Claassen K.J."/>
            <person name="Cockrell R."/>
            <person name="Collins M."/>
            <person name="Cooper J.A."/>
            <person name="Cree A."/>
            <person name="Curry S.M."/>
            <person name="Da Y."/>
            <person name="Dao M.D."/>
            <person name="Das B."/>
            <person name="Davila M.-L."/>
            <person name="Davy-Carroll L."/>
            <person name="Denson S."/>
            <person name="Dinh H."/>
            <person name="Ebong V.E."/>
            <person name="Edwards J.R."/>
            <person name="Egan A."/>
            <person name="El-Daye J."/>
            <person name="Escobedo L."/>
            <person name="Fernandez S."/>
            <person name="Fernando P.R."/>
            <person name="Flagg N."/>
            <person name="Forbes L.D."/>
            <person name="Fowler R.G."/>
            <person name="Fu Q."/>
            <person name="Gabisi R.A."/>
            <person name="Ganer J."/>
            <person name="Garbino Pronczuk A."/>
            <person name="Garcia R.M."/>
            <person name="Garner T."/>
            <person name="Garrett T.E."/>
            <person name="Gonzalez D.A."/>
            <person name="Hamid H."/>
            <person name="Hawkins E.S."/>
            <person name="Hirani K."/>
            <person name="Hogues M.E."/>
            <person name="Hollins B."/>
            <person name="Hsiao C.-H."/>
            <person name="Jabil R."/>
            <person name="James M.L."/>
            <person name="Jhangiani S.N."/>
            <person name="Johnson B."/>
            <person name="Johnson Q."/>
            <person name="Joshi V."/>
            <person name="Kalu J.B."/>
            <person name="Kam C."/>
            <person name="Kashfia A."/>
            <person name="Keebler J."/>
            <person name="Kisamo H."/>
            <person name="Kovar C.L."/>
            <person name="Lago L.A."/>
            <person name="Lai C.-Y."/>
            <person name="Laidlaw J."/>
            <person name="Lara F."/>
            <person name="Le T.-K."/>
            <person name="Lee S.L."/>
            <person name="Legall F.H."/>
            <person name="Lemon S.J."/>
            <person name="Lewis L.R."/>
            <person name="Li B."/>
            <person name="Liu Y."/>
            <person name="Liu Y.-S."/>
            <person name="Lopez J."/>
            <person name="Lozado R.J."/>
            <person name="Lu J."/>
            <person name="Madu R.C."/>
            <person name="Maheshwari M."/>
            <person name="Maheshwari R."/>
            <person name="Malloy K."/>
            <person name="Martinez E."/>
            <person name="Mathew T."/>
            <person name="Mercado I.C."/>
            <person name="Mercado C."/>
            <person name="Meyer B."/>
            <person name="Montgomery K."/>
            <person name="Morgan M.B."/>
            <person name="Munidasa M."/>
            <person name="Nazareth L.V."/>
            <person name="Nelson J."/>
            <person name="Ng B.M."/>
            <person name="Nguyen N.B."/>
            <person name="Nguyen P.Q."/>
            <person name="Nguyen T."/>
            <person name="Obregon M."/>
            <person name="Okwuonu G.O."/>
            <person name="Onwere C.G."/>
            <person name="Orozco G."/>
            <person name="Parra A."/>
            <person name="Patel S."/>
            <person name="Patil S."/>
            <person name="Perez A."/>
            <person name="Perez Y."/>
            <person name="Pham C."/>
            <person name="Primus E.L."/>
            <person name="Pu L.-L."/>
            <person name="Puazo M."/>
            <person name="Qin X."/>
            <person name="Quiroz J.B."/>
            <person name="Reese J."/>
            <person name="Richards S."/>
            <person name="Rives C.M."/>
            <person name="Robberts R."/>
            <person name="Ruiz S.J."/>
            <person name="Ruiz M.J."/>
            <person name="Santibanez J."/>
            <person name="Schneider B.W."/>
            <person name="Sisson I."/>
            <person name="Smith M."/>
            <person name="Sodergren E."/>
            <person name="Song X.-Z."/>
            <person name="Song B.B."/>
            <person name="Summersgill H."/>
            <person name="Thelus R."/>
            <person name="Thornton R.D."/>
            <person name="Trejos Z.Y."/>
            <person name="Usmani K."/>
            <person name="Vattathil S."/>
            <person name="Villasana D."/>
            <person name="Walker D.L."/>
            <person name="Wang S."/>
            <person name="Wang K."/>
            <person name="White C.S."/>
            <person name="Williams A.C."/>
            <person name="Williamson J."/>
            <person name="Wilson K."/>
            <person name="Woghiren I.O."/>
            <person name="Woodworth J.R."/>
            <person name="Worley K.C."/>
            <person name="Wright R.A."/>
            <person name="Wu W."/>
            <person name="Young L."/>
            <person name="Zhang L."/>
            <person name="Zhang J."/>
            <person name="Zhu Y."/>
            <person name="Muzny D.M."/>
            <person name="Weinstock G."/>
            <person name="Gibbs R.A."/>
        </authorList>
    </citation>
    <scope>NUCLEOTIDE SEQUENCE [LARGE SCALE GENOMIC DNA]</scope>
    <source>
        <strain evidence="4">LSR1</strain>
    </source>
</reference>
<name>A0A8R2D4V0_ACYPI</name>
<dbReference type="KEGG" id="api:100571051"/>
<reference evidence="3" key="2">
    <citation type="submission" date="2022-06" db="UniProtKB">
        <authorList>
            <consortium name="EnsemblMetazoa"/>
        </authorList>
    </citation>
    <scope>IDENTIFICATION</scope>
</reference>
<feature type="signal peptide" evidence="2">
    <location>
        <begin position="1"/>
        <end position="20"/>
    </location>
</feature>
<keyword evidence="2" id="KW-0732">Signal</keyword>
<feature type="region of interest" description="Disordered" evidence="1">
    <location>
        <begin position="303"/>
        <end position="340"/>
    </location>
</feature>
<dbReference type="RefSeq" id="XP_016661596.1">
    <property type="nucleotide sequence ID" value="XM_016806107.1"/>
</dbReference>
<evidence type="ECO:0000313" key="4">
    <source>
        <dbReference type="Proteomes" id="UP000007819"/>
    </source>
</evidence>
<evidence type="ECO:0000256" key="2">
    <source>
        <dbReference type="SAM" id="SignalP"/>
    </source>
</evidence>
<dbReference type="GeneID" id="100571051"/>
<dbReference type="OrthoDB" id="8062658at2759"/>
<feature type="region of interest" description="Disordered" evidence="1">
    <location>
        <begin position="397"/>
        <end position="421"/>
    </location>
</feature>
<feature type="compositionally biased region" description="Low complexity" evidence="1">
    <location>
        <begin position="224"/>
        <end position="236"/>
    </location>
</feature>
<feature type="compositionally biased region" description="Basic residues" evidence="1">
    <location>
        <begin position="410"/>
        <end position="421"/>
    </location>
</feature>
<proteinExistence type="predicted"/>
<evidence type="ECO:0000313" key="3">
    <source>
        <dbReference type="EnsemblMetazoa" id="XP_016661596.1"/>
    </source>
</evidence>
<feature type="region of interest" description="Disordered" evidence="1">
    <location>
        <begin position="204"/>
        <end position="256"/>
    </location>
</feature>
<evidence type="ECO:0000256" key="1">
    <source>
        <dbReference type="SAM" id="MobiDB-lite"/>
    </source>
</evidence>
<dbReference type="AlphaFoldDB" id="A0A8R2D4V0"/>
<dbReference type="EnsemblMetazoa" id="XM_016806107.2">
    <property type="protein sequence ID" value="XP_016661596.1"/>
    <property type="gene ID" value="LOC100571051"/>
</dbReference>
<accession>A0A8R2D4V0</accession>